<evidence type="ECO:0000313" key="3">
    <source>
        <dbReference type="Proteomes" id="UP000887013"/>
    </source>
</evidence>
<evidence type="ECO:0000256" key="1">
    <source>
        <dbReference type="SAM" id="SignalP"/>
    </source>
</evidence>
<protein>
    <submittedName>
        <fullName evidence="2">Uncharacterized protein</fullName>
    </submittedName>
</protein>
<dbReference type="EMBL" id="BMAW01075512">
    <property type="protein sequence ID" value="GFT97329.1"/>
    <property type="molecule type" value="Genomic_DNA"/>
</dbReference>
<proteinExistence type="predicted"/>
<keyword evidence="3" id="KW-1185">Reference proteome</keyword>
<evidence type="ECO:0000313" key="2">
    <source>
        <dbReference type="EMBL" id="GFT97329.1"/>
    </source>
</evidence>
<accession>A0A8X6UAF4</accession>
<name>A0A8X6UAF4_NEPPI</name>
<comment type="caution">
    <text evidence="2">The sequence shown here is derived from an EMBL/GenBank/DDBJ whole genome shotgun (WGS) entry which is preliminary data.</text>
</comment>
<organism evidence="2 3">
    <name type="scientific">Nephila pilipes</name>
    <name type="common">Giant wood spider</name>
    <name type="synonym">Nephila maculata</name>
    <dbReference type="NCBI Taxonomy" id="299642"/>
    <lineage>
        <taxon>Eukaryota</taxon>
        <taxon>Metazoa</taxon>
        <taxon>Ecdysozoa</taxon>
        <taxon>Arthropoda</taxon>
        <taxon>Chelicerata</taxon>
        <taxon>Arachnida</taxon>
        <taxon>Araneae</taxon>
        <taxon>Araneomorphae</taxon>
        <taxon>Entelegynae</taxon>
        <taxon>Araneoidea</taxon>
        <taxon>Nephilidae</taxon>
        <taxon>Nephila</taxon>
    </lineage>
</organism>
<reference evidence="2" key="1">
    <citation type="submission" date="2020-08" db="EMBL/GenBank/DDBJ databases">
        <title>Multicomponent nature underlies the extraordinary mechanical properties of spider dragline silk.</title>
        <authorList>
            <person name="Kono N."/>
            <person name="Nakamura H."/>
            <person name="Mori M."/>
            <person name="Yoshida Y."/>
            <person name="Ohtoshi R."/>
            <person name="Malay A.D."/>
            <person name="Moran D.A.P."/>
            <person name="Tomita M."/>
            <person name="Numata K."/>
            <person name="Arakawa K."/>
        </authorList>
    </citation>
    <scope>NUCLEOTIDE SEQUENCE</scope>
</reference>
<dbReference type="AlphaFoldDB" id="A0A8X6UAF4"/>
<dbReference type="Proteomes" id="UP000887013">
    <property type="component" value="Unassembled WGS sequence"/>
</dbReference>
<keyword evidence="1" id="KW-0732">Signal</keyword>
<feature type="chain" id="PRO_5036473284" evidence="1">
    <location>
        <begin position="24"/>
        <end position="107"/>
    </location>
</feature>
<feature type="signal peptide" evidence="1">
    <location>
        <begin position="1"/>
        <end position="23"/>
    </location>
</feature>
<gene>
    <name evidence="2" type="ORF">NPIL_294861</name>
</gene>
<sequence length="107" mass="12363">MAHSPRMTVAIVASFTHVTYVDASECKVVEVDSFDGLLLKKVLNELASEYDITVFKRNIWEPQKSKERGQVYQKVWVQLQLKTIRLSMHRKLFLKTTQSPILTNPLT</sequence>